<comment type="caution">
    <text evidence="4">The sequence shown here is derived from an EMBL/GenBank/DDBJ whole genome shotgun (WGS) entry which is preliminary data.</text>
</comment>
<dbReference type="AlphaFoldDB" id="A0A135LG18"/>
<evidence type="ECO:0000256" key="2">
    <source>
        <dbReference type="ARBA" id="ARBA00023043"/>
    </source>
</evidence>
<dbReference type="InterPro" id="IPR036770">
    <property type="entry name" value="Ankyrin_rpt-contain_sf"/>
</dbReference>
<dbReference type="PROSITE" id="PS50297">
    <property type="entry name" value="ANK_REP_REGION"/>
    <property type="match status" value="1"/>
</dbReference>
<evidence type="ECO:0000256" key="3">
    <source>
        <dbReference type="PROSITE-ProRule" id="PRU00023"/>
    </source>
</evidence>
<dbReference type="Gene3D" id="1.25.40.20">
    <property type="entry name" value="Ankyrin repeat-containing domain"/>
    <property type="match status" value="2"/>
</dbReference>
<dbReference type="Proteomes" id="UP000070168">
    <property type="component" value="Unassembled WGS sequence"/>
</dbReference>
<dbReference type="PANTHER" id="PTHR24171">
    <property type="entry name" value="ANKYRIN REPEAT DOMAIN-CONTAINING PROTEIN 39-RELATED"/>
    <property type="match status" value="1"/>
</dbReference>
<organism evidence="4 5">
    <name type="scientific">Penicillium patulum</name>
    <name type="common">Penicillium griseofulvum</name>
    <dbReference type="NCBI Taxonomy" id="5078"/>
    <lineage>
        <taxon>Eukaryota</taxon>
        <taxon>Fungi</taxon>
        <taxon>Dikarya</taxon>
        <taxon>Ascomycota</taxon>
        <taxon>Pezizomycotina</taxon>
        <taxon>Eurotiomycetes</taxon>
        <taxon>Eurotiomycetidae</taxon>
        <taxon>Eurotiales</taxon>
        <taxon>Aspergillaceae</taxon>
        <taxon>Penicillium</taxon>
    </lineage>
</organism>
<feature type="repeat" description="ANK" evidence="3">
    <location>
        <begin position="148"/>
        <end position="180"/>
    </location>
</feature>
<dbReference type="EMBL" id="LHQR01000065">
    <property type="protein sequence ID" value="KXG47893.1"/>
    <property type="molecule type" value="Genomic_DNA"/>
</dbReference>
<sequence length="259" mass="29562">MSACHIPVQDYMSGVVTPPPIPAKTLLLVHQLPELGDHELREFFDRAVRDGCEIHHFYKAMLDAIRSNRVYLVKELLRCKIPVSRMYILEAVKAKAKDIITAFFDNGWDVNKPLSIMEPPMLANALEDLEMTTWLLDCGADPNRRCHIDNTPLSYAVRSADLATVDLLLRRGGDVRMGQLIHNAIYREFDNDTLKIIEILINQGASLDSLMYEDHEYSRNMFPFMMETPLQTAVALKRDAVIRYLIHKGASVKIEDHRG</sequence>
<dbReference type="InterPro" id="IPR002110">
    <property type="entry name" value="Ankyrin_rpt"/>
</dbReference>
<dbReference type="GeneID" id="63704776"/>
<dbReference type="OMA" id="WALFQFM"/>
<keyword evidence="5" id="KW-1185">Reference proteome</keyword>
<keyword evidence="2 3" id="KW-0040">ANK repeat</keyword>
<dbReference type="RefSeq" id="XP_040646429.1">
    <property type="nucleotide sequence ID" value="XM_040789476.1"/>
</dbReference>
<protein>
    <submittedName>
        <fullName evidence="4">Uncharacterized protein</fullName>
    </submittedName>
</protein>
<dbReference type="OrthoDB" id="4325003at2759"/>
<evidence type="ECO:0000256" key="1">
    <source>
        <dbReference type="ARBA" id="ARBA00022737"/>
    </source>
</evidence>
<gene>
    <name evidence="4" type="ORF">PGRI_017630</name>
</gene>
<dbReference type="SMART" id="SM00248">
    <property type="entry name" value="ANK"/>
    <property type="match status" value="5"/>
</dbReference>
<proteinExistence type="predicted"/>
<feature type="repeat" description="ANK" evidence="3">
    <location>
        <begin position="225"/>
        <end position="257"/>
    </location>
</feature>
<evidence type="ECO:0000313" key="5">
    <source>
        <dbReference type="Proteomes" id="UP000070168"/>
    </source>
</evidence>
<dbReference type="SUPFAM" id="SSF48403">
    <property type="entry name" value="Ankyrin repeat"/>
    <property type="match status" value="1"/>
</dbReference>
<dbReference type="Pfam" id="PF00023">
    <property type="entry name" value="Ank"/>
    <property type="match status" value="1"/>
</dbReference>
<dbReference type="PROSITE" id="PS50088">
    <property type="entry name" value="ANK_REPEAT"/>
    <property type="match status" value="2"/>
</dbReference>
<dbReference type="STRING" id="5078.A0A135LG18"/>
<name>A0A135LG18_PENPA</name>
<reference evidence="4 5" key="1">
    <citation type="journal article" date="2016" name="BMC Genomics">
        <title>Genome sequencing and secondary metabolism of the postharvest pathogen Penicillium griseofulvum.</title>
        <authorList>
            <person name="Banani H."/>
            <person name="Marcet-Houben M."/>
            <person name="Ballester A.R."/>
            <person name="Abbruscato P."/>
            <person name="Gonzalez-Candelas L."/>
            <person name="Gabaldon T."/>
            <person name="Spadaro D."/>
        </authorList>
    </citation>
    <scope>NUCLEOTIDE SEQUENCE [LARGE SCALE GENOMIC DNA]</scope>
    <source>
        <strain evidence="4 5">PG3</strain>
    </source>
</reference>
<evidence type="ECO:0000313" key="4">
    <source>
        <dbReference type="EMBL" id="KXG47893.1"/>
    </source>
</evidence>
<keyword evidence="1" id="KW-0677">Repeat</keyword>
<accession>A0A135LG18</accession>